<keyword evidence="2" id="KW-1185">Reference proteome</keyword>
<evidence type="ECO:0000313" key="2">
    <source>
        <dbReference type="Proteomes" id="UP000015103"/>
    </source>
</evidence>
<dbReference type="Proteomes" id="UP000015103">
    <property type="component" value="Unassembled WGS sequence"/>
</dbReference>
<sequence>TTAVQPFTNAKNYNNYFIINYILNYSDFYSTMYCDTLFCKIQVIVSIIRGVLIVLRKASMSAKPETLRRSKRHINKCQESMRSNKLKEHAKEYTKIWSEHEKKTLLTLLCDHGDENLEILAAGLPNKHVSQVKTYIRTISRRALIEEKNRAKKEELLELDKWINYLKVNLNEQVDDRIPYELFAASQVLATPSKNSSNKVVDFQKAYEYLSALSVGRKIDIDDKTYYFVHSYLDWFNNSFVKNVLPQELLLLKSSLKKLKTVNVDNVATTFSNNEVLSLIFRKVITNELFSCKHFLRTMCKKVRHTSFHKGETYDRNISLLRAKLDNEPARQMSSLDSPEFTIVPFFNDVKFRNLSSYLWGALYNVDIEDIKDLM</sequence>
<dbReference type="InParanoid" id="T1HPS8"/>
<dbReference type="HOGENOM" id="CLU_738858_0_0_1"/>
<proteinExistence type="predicted"/>
<accession>T1HPS8</accession>
<evidence type="ECO:0008006" key="3">
    <source>
        <dbReference type="Google" id="ProtNLM"/>
    </source>
</evidence>
<organism evidence="1 2">
    <name type="scientific">Rhodnius prolixus</name>
    <name type="common">Triatomid bug</name>
    <dbReference type="NCBI Taxonomy" id="13249"/>
    <lineage>
        <taxon>Eukaryota</taxon>
        <taxon>Metazoa</taxon>
        <taxon>Ecdysozoa</taxon>
        <taxon>Arthropoda</taxon>
        <taxon>Hexapoda</taxon>
        <taxon>Insecta</taxon>
        <taxon>Pterygota</taxon>
        <taxon>Neoptera</taxon>
        <taxon>Paraneoptera</taxon>
        <taxon>Hemiptera</taxon>
        <taxon>Heteroptera</taxon>
        <taxon>Panheteroptera</taxon>
        <taxon>Cimicomorpha</taxon>
        <taxon>Reduviidae</taxon>
        <taxon>Triatominae</taxon>
        <taxon>Rhodnius</taxon>
    </lineage>
</organism>
<dbReference type="AlphaFoldDB" id="T1HPS8"/>
<protein>
    <recommendedName>
        <fullName evidence="3">Myb-like domain-containing protein</fullName>
    </recommendedName>
</protein>
<reference evidence="1" key="1">
    <citation type="submission" date="2015-05" db="UniProtKB">
        <authorList>
            <consortium name="EnsemblMetazoa"/>
        </authorList>
    </citation>
    <scope>IDENTIFICATION</scope>
</reference>
<evidence type="ECO:0000313" key="1">
    <source>
        <dbReference type="EnsemblMetazoa" id="RPRC006052-PA"/>
    </source>
</evidence>
<dbReference type="VEuPathDB" id="VectorBase:RPRC006052"/>
<name>T1HPS8_RHOPR</name>
<dbReference type="EnsemblMetazoa" id="RPRC006052-RA">
    <property type="protein sequence ID" value="RPRC006052-PA"/>
    <property type="gene ID" value="RPRC006052"/>
</dbReference>
<dbReference type="EMBL" id="ACPB03012377">
    <property type="status" value="NOT_ANNOTATED_CDS"/>
    <property type="molecule type" value="Genomic_DNA"/>
</dbReference>